<dbReference type="VEuPathDB" id="FungiDB:HpaG801242"/>
<evidence type="ECO:0000313" key="2">
    <source>
        <dbReference type="EnsemblProtists" id="HpaP801242"/>
    </source>
</evidence>
<feature type="signal peptide" evidence="1">
    <location>
        <begin position="1"/>
        <end position="21"/>
    </location>
</feature>
<sequence>MRVYTPLLFAFAVASFAISAAITIDTEQTVDSTVTSGAIGDKRFLGVLEEVGRADVVKELIESLGEVHMVRELFDKWCVEDDAAGRNRKKIKKMNKDPRIRALRRLYQRLKTRRGSRNLREARVDCGFQQVV</sequence>
<reference evidence="2" key="2">
    <citation type="submission" date="2015-06" db="UniProtKB">
        <authorList>
            <consortium name="EnsemblProtists"/>
        </authorList>
    </citation>
    <scope>IDENTIFICATION</scope>
    <source>
        <strain evidence="2">Emoy2</strain>
    </source>
</reference>
<dbReference type="Proteomes" id="UP000011713">
    <property type="component" value="Unassembled WGS sequence"/>
</dbReference>
<feature type="chain" id="PRO_5004048605" description="RxLR effector candidate protein" evidence="1">
    <location>
        <begin position="22"/>
        <end position="132"/>
    </location>
</feature>
<name>M4B4P2_HYAAE</name>
<keyword evidence="1" id="KW-0732">Signal</keyword>
<evidence type="ECO:0000313" key="3">
    <source>
        <dbReference type="Proteomes" id="UP000011713"/>
    </source>
</evidence>
<evidence type="ECO:0000256" key="1">
    <source>
        <dbReference type="SAM" id="SignalP"/>
    </source>
</evidence>
<dbReference type="AlphaFoldDB" id="M4B4P2"/>
<accession>M4B4P2</accession>
<dbReference type="EMBL" id="JH598325">
    <property type="status" value="NOT_ANNOTATED_CDS"/>
    <property type="molecule type" value="Genomic_DNA"/>
</dbReference>
<keyword evidence="3" id="KW-1185">Reference proteome</keyword>
<proteinExistence type="predicted"/>
<evidence type="ECO:0008006" key="4">
    <source>
        <dbReference type="Google" id="ProtNLM"/>
    </source>
</evidence>
<reference evidence="3" key="1">
    <citation type="journal article" date="2010" name="Science">
        <title>Signatures of adaptation to obligate biotrophy in the Hyaloperonospora arabidopsidis genome.</title>
        <authorList>
            <person name="Baxter L."/>
            <person name="Tripathy S."/>
            <person name="Ishaque N."/>
            <person name="Boot N."/>
            <person name="Cabral A."/>
            <person name="Kemen E."/>
            <person name="Thines M."/>
            <person name="Ah-Fong A."/>
            <person name="Anderson R."/>
            <person name="Badejoko W."/>
            <person name="Bittner-Eddy P."/>
            <person name="Boore J.L."/>
            <person name="Chibucos M.C."/>
            <person name="Coates M."/>
            <person name="Dehal P."/>
            <person name="Delehaunty K."/>
            <person name="Dong S."/>
            <person name="Downton P."/>
            <person name="Dumas B."/>
            <person name="Fabro G."/>
            <person name="Fronick C."/>
            <person name="Fuerstenberg S.I."/>
            <person name="Fulton L."/>
            <person name="Gaulin E."/>
            <person name="Govers F."/>
            <person name="Hughes L."/>
            <person name="Humphray S."/>
            <person name="Jiang R.H."/>
            <person name="Judelson H."/>
            <person name="Kamoun S."/>
            <person name="Kyung K."/>
            <person name="Meijer H."/>
            <person name="Minx P."/>
            <person name="Morris P."/>
            <person name="Nelson J."/>
            <person name="Phuntumart V."/>
            <person name="Qutob D."/>
            <person name="Rehmany A."/>
            <person name="Rougon-Cardoso A."/>
            <person name="Ryden P."/>
            <person name="Torto-Alalibo T."/>
            <person name="Studholme D."/>
            <person name="Wang Y."/>
            <person name="Win J."/>
            <person name="Wood J."/>
            <person name="Clifton S.W."/>
            <person name="Rogers J."/>
            <person name="Van den Ackerveken G."/>
            <person name="Jones J.D."/>
            <person name="McDowell J.M."/>
            <person name="Beynon J."/>
            <person name="Tyler B.M."/>
        </authorList>
    </citation>
    <scope>NUCLEOTIDE SEQUENCE [LARGE SCALE GENOMIC DNA]</scope>
    <source>
        <strain evidence="3">Emoy2</strain>
    </source>
</reference>
<dbReference type="HOGENOM" id="CLU_1921137_0_0_1"/>
<organism evidence="2 3">
    <name type="scientific">Hyaloperonospora arabidopsidis (strain Emoy2)</name>
    <name type="common">Downy mildew agent</name>
    <name type="synonym">Peronospora arabidopsidis</name>
    <dbReference type="NCBI Taxonomy" id="559515"/>
    <lineage>
        <taxon>Eukaryota</taxon>
        <taxon>Sar</taxon>
        <taxon>Stramenopiles</taxon>
        <taxon>Oomycota</taxon>
        <taxon>Peronosporomycetes</taxon>
        <taxon>Peronosporales</taxon>
        <taxon>Peronosporaceae</taxon>
        <taxon>Hyaloperonospora</taxon>
    </lineage>
</organism>
<protein>
    <recommendedName>
        <fullName evidence="4">RxLR effector candidate protein</fullName>
    </recommendedName>
</protein>
<dbReference type="InParanoid" id="M4B4P2"/>
<dbReference type="EnsemblProtists" id="HpaT801242">
    <property type="protein sequence ID" value="HpaP801242"/>
    <property type="gene ID" value="HpaG801242"/>
</dbReference>